<accession>A0A7X8TJG8</accession>
<evidence type="ECO:0000256" key="3">
    <source>
        <dbReference type="ARBA" id="ARBA00020218"/>
    </source>
</evidence>
<dbReference type="UniPathway" id="UPA00040"/>
<dbReference type="AlphaFoldDB" id="A0A7X8TJG8"/>
<evidence type="ECO:0000259" key="5">
    <source>
        <dbReference type="Pfam" id="PF00850"/>
    </source>
</evidence>
<organism evidence="6 7">
    <name type="scientific">Nesterenkonia sedimenti</name>
    <dbReference type="NCBI Taxonomy" id="1463632"/>
    <lineage>
        <taxon>Bacteria</taxon>
        <taxon>Bacillati</taxon>
        <taxon>Actinomycetota</taxon>
        <taxon>Actinomycetes</taxon>
        <taxon>Micrococcales</taxon>
        <taxon>Micrococcaceae</taxon>
        <taxon>Nesterenkonia</taxon>
    </lineage>
</organism>
<comment type="caution">
    <text evidence="6">The sequence shown here is derived from an EMBL/GenBank/DDBJ whole genome shotgun (WGS) entry which is preliminary data.</text>
</comment>
<proteinExistence type="inferred from homology"/>
<evidence type="ECO:0000256" key="4">
    <source>
        <dbReference type="ARBA" id="ARBA00022627"/>
    </source>
</evidence>
<dbReference type="PRINTS" id="PR01270">
    <property type="entry name" value="HDASUPER"/>
</dbReference>
<evidence type="ECO:0000256" key="2">
    <source>
        <dbReference type="ARBA" id="ARBA00005947"/>
    </source>
</evidence>
<reference evidence="6 7" key="1">
    <citation type="submission" date="2020-04" db="EMBL/GenBank/DDBJ databases">
        <title>Nesterenkonia sp. nov., isolated from marine sediment.</title>
        <authorList>
            <person name="Zhang G."/>
        </authorList>
    </citation>
    <scope>NUCLEOTIDE SEQUENCE [LARGE SCALE GENOMIC DNA]</scope>
    <source>
        <strain evidence="6 7">MY13</strain>
    </source>
</reference>
<dbReference type="Gene3D" id="3.40.800.20">
    <property type="entry name" value="Histone deacetylase domain"/>
    <property type="match status" value="1"/>
</dbReference>
<dbReference type="SUPFAM" id="SSF52768">
    <property type="entry name" value="Arginase/deacetylase"/>
    <property type="match status" value="1"/>
</dbReference>
<dbReference type="InterPro" id="IPR000286">
    <property type="entry name" value="HDACs"/>
</dbReference>
<name>A0A7X8TJG8_9MICC</name>
<dbReference type="PANTHER" id="PTHR10625">
    <property type="entry name" value="HISTONE DEACETYLASE HDAC1-RELATED"/>
    <property type="match status" value="1"/>
</dbReference>
<evidence type="ECO:0000313" key="7">
    <source>
        <dbReference type="Proteomes" id="UP000523139"/>
    </source>
</evidence>
<dbReference type="Proteomes" id="UP000523139">
    <property type="component" value="Unassembled WGS sequence"/>
</dbReference>
<dbReference type="Pfam" id="PF00850">
    <property type="entry name" value="Hist_deacetyl"/>
    <property type="match status" value="1"/>
</dbReference>
<comment type="similarity">
    <text evidence="2">Belongs to the histone deacetylase family.</text>
</comment>
<dbReference type="PANTHER" id="PTHR10625:SF10">
    <property type="entry name" value="HISTONE DEACETYLASE HDAC1"/>
    <property type="match status" value="1"/>
</dbReference>
<evidence type="ECO:0000256" key="1">
    <source>
        <dbReference type="ARBA" id="ARBA00005101"/>
    </source>
</evidence>
<comment type="pathway">
    <text evidence="1">Ketone degradation; acetoin degradation.</text>
</comment>
<dbReference type="GO" id="GO:0040029">
    <property type="term" value="P:epigenetic regulation of gene expression"/>
    <property type="evidence" value="ECO:0007669"/>
    <property type="project" value="TreeGrafter"/>
</dbReference>
<feature type="domain" description="Histone deacetylase" evidence="5">
    <location>
        <begin position="2"/>
        <end position="290"/>
    </location>
</feature>
<gene>
    <name evidence="6" type="ORF">HGQ17_06740</name>
</gene>
<protein>
    <recommendedName>
        <fullName evidence="3">Acetoin utilization protein AcuC</fullName>
    </recommendedName>
</protein>
<dbReference type="GO" id="GO:0045150">
    <property type="term" value="P:acetoin catabolic process"/>
    <property type="evidence" value="ECO:0007669"/>
    <property type="project" value="UniProtKB-UniPathway"/>
</dbReference>
<keyword evidence="4" id="KW-0006">Acetoin catabolism</keyword>
<dbReference type="GO" id="GO:0004407">
    <property type="term" value="F:histone deacetylase activity"/>
    <property type="evidence" value="ECO:0007669"/>
    <property type="project" value="TreeGrafter"/>
</dbReference>
<dbReference type="InterPro" id="IPR003085">
    <property type="entry name" value="AcuC"/>
</dbReference>
<sequence length="366" mass="39590">MDPVRLELTERLARQMGVLNPERIRLIAPEIADDDALAAVHDPAYIAAVKAEEVSTEHGLGTEDTPVFEGIHEGAARIAGGSLQLADALITGTAVRGVNFAGGMHHAAAAKAGGFCVYNDAALAIRRLLDSGTRRAVYIDVDAHHGDGTQSIFYEDPQVMTISLHQTGVTLYPGTGYPNELGTGDAEGTAVNIAVPPGTGDAGFLRAFHAVVPQLVRTFEPEVIISQHGCDSHAQDPLSDLGLSIDGQRQLALDIEHLSTEVTEGRWIATGGGGYSVYDVVPRAWTHLTAIAAGDPIPLKTETPQGWRDYVEQRYGEKAPALMNDEVELWWRSWELGYDPEDSVDRAVMQTRKEIFPLHGLDPWFD</sequence>
<dbReference type="InterPro" id="IPR023696">
    <property type="entry name" value="Ureohydrolase_dom_sf"/>
</dbReference>
<keyword evidence="7" id="KW-1185">Reference proteome</keyword>
<dbReference type="CDD" id="cd09994">
    <property type="entry name" value="HDAC_AcuC_like"/>
    <property type="match status" value="1"/>
</dbReference>
<dbReference type="InterPro" id="IPR037138">
    <property type="entry name" value="His_deacetylse_dom_sf"/>
</dbReference>
<evidence type="ECO:0000313" key="6">
    <source>
        <dbReference type="EMBL" id="NLS09706.1"/>
    </source>
</evidence>
<dbReference type="EMBL" id="JABAHY010000005">
    <property type="protein sequence ID" value="NLS09706.1"/>
    <property type="molecule type" value="Genomic_DNA"/>
</dbReference>
<dbReference type="PRINTS" id="PR01272">
    <property type="entry name" value="ACUCPROTEIN"/>
</dbReference>
<dbReference type="InterPro" id="IPR023801">
    <property type="entry name" value="His_deacetylse_dom"/>
</dbReference>